<dbReference type="GO" id="GO:0032230">
    <property type="term" value="P:positive regulation of synaptic transmission, GABAergic"/>
    <property type="evidence" value="ECO:0007669"/>
    <property type="project" value="TreeGrafter"/>
</dbReference>
<evidence type="ECO:0008006" key="4">
    <source>
        <dbReference type="Google" id="ProtNLM"/>
    </source>
</evidence>
<feature type="region of interest" description="Disordered" evidence="1">
    <location>
        <begin position="1"/>
        <end position="31"/>
    </location>
</feature>
<dbReference type="AlphaFoldDB" id="A0A016VM52"/>
<feature type="compositionally biased region" description="Gly residues" evidence="1">
    <location>
        <begin position="16"/>
        <end position="25"/>
    </location>
</feature>
<evidence type="ECO:0000313" key="2">
    <source>
        <dbReference type="EMBL" id="EYC27853.1"/>
    </source>
</evidence>
<sequence length="168" mass="18421">MLTRRKSSLPSDGKTDGGGGGGGGGQRKRRGESVVALTEIINLEPSAINKKPSEILQNDVLKELVRLACLLSMISVCLHTPETIQLWPPLNYAIFANDCIVTLVFIVEAAINIHHVGLWEDSENNPKMPRIQVWVMMRQNRAGHGSCIWISQGSGQSWRHDPPCLASS</sequence>
<name>A0A016VM52_9BILA</name>
<organism evidence="2 3">
    <name type="scientific">Ancylostoma ceylanicum</name>
    <dbReference type="NCBI Taxonomy" id="53326"/>
    <lineage>
        <taxon>Eukaryota</taxon>
        <taxon>Metazoa</taxon>
        <taxon>Ecdysozoa</taxon>
        <taxon>Nematoda</taxon>
        <taxon>Chromadorea</taxon>
        <taxon>Rhabditida</taxon>
        <taxon>Rhabditina</taxon>
        <taxon>Rhabditomorpha</taxon>
        <taxon>Strongyloidea</taxon>
        <taxon>Ancylostomatidae</taxon>
        <taxon>Ancylostomatinae</taxon>
        <taxon>Ancylostoma</taxon>
    </lineage>
</organism>
<proteinExistence type="predicted"/>
<dbReference type="STRING" id="53326.A0A016VM52"/>
<dbReference type="OrthoDB" id="5872658at2759"/>
<reference evidence="3" key="1">
    <citation type="journal article" date="2015" name="Nat. Genet.">
        <title>The genome and transcriptome of the zoonotic hookworm Ancylostoma ceylanicum identify infection-specific gene families.</title>
        <authorList>
            <person name="Schwarz E.M."/>
            <person name="Hu Y."/>
            <person name="Antoshechkin I."/>
            <person name="Miller M.M."/>
            <person name="Sternberg P.W."/>
            <person name="Aroian R.V."/>
        </authorList>
    </citation>
    <scope>NUCLEOTIDE SEQUENCE</scope>
    <source>
        <strain evidence="3">HY135</strain>
    </source>
</reference>
<keyword evidence="3" id="KW-1185">Reference proteome</keyword>
<accession>A0A016VM52</accession>
<evidence type="ECO:0000313" key="3">
    <source>
        <dbReference type="Proteomes" id="UP000024635"/>
    </source>
</evidence>
<gene>
    <name evidence="2" type="primary">Acey_s0008.g218</name>
    <name evidence="2" type="ORF">Y032_0008g218</name>
</gene>
<dbReference type="Proteomes" id="UP000024635">
    <property type="component" value="Unassembled WGS sequence"/>
</dbReference>
<dbReference type="GO" id="GO:0005886">
    <property type="term" value="C:plasma membrane"/>
    <property type="evidence" value="ECO:0007669"/>
    <property type="project" value="TreeGrafter"/>
</dbReference>
<evidence type="ECO:0000256" key="1">
    <source>
        <dbReference type="SAM" id="MobiDB-lite"/>
    </source>
</evidence>
<dbReference type="GO" id="GO:0005261">
    <property type="term" value="F:monoatomic cation channel activity"/>
    <property type="evidence" value="ECO:0007669"/>
    <property type="project" value="InterPro"/>
</dbReference>
<dbReference type="PANTHER" id="PTHR46141:SF1">
    <property type="entry name" value="SODIUM LEAK CHANNEL NALCN"/>
    <property type="match status" value="1"/>
</dbReference>
<protein>
    <recommendedName>
        <fullName evidence="4">Ion transport domain-containing protein</fullName>
    </recommendedName>
</protein>
<comment type="caution">
    <text evidence="2">The sequence shown here is derived from an EMBL/GenBank/DDBJ whole genome shotgun (WGS) entry which is preliminary data.</text>
</comment>
<dbReference type="PANTHER" id="PTHR46141">
    <property type="entry name" value="SODIUM LEAK CHANNEL NON-SELECTIVE PROTEIN"/>
    <property type="match status" value="1"/>
</dbReference>
<dbReference type="InterPro" id="IPR028823">
    <property type="entry name" value="NALCN"/>
</dbReference>
<dbReference type="EMBL" id="JARK01001344">
    <property type="protein sequence ID" value="EYC27853.1"/>
    <property type="molecule type" value="Genomic_DNA"/>
</dbReference>
<dbReference type="GO" id="GO:0032224">
    <property type="term" value="P:positive regulation of synaptic transmission, cholinergic"/>
    <property type="evidence" value="ECO:0007669"/>
    <property type="project" value="TreeGrafter"/>
</dbReference>